<evidence type="ECO:0000256" key="2">
    <source>
        <dbReference type="ARBA" id="ARBA00022840"/>
    </source>
</evidence>
<dbReference type="InterPro" id="IPR027417">
    <property type="entry name" value="P-loop_NTPase"/>
</dbReference>
<dbReference type="GO" id="GO:0015937">
    <property type="term" value="P:coenzyme A biosynthetic process"/>
    <property type="evidence" value="ECO:0007669"/>
    <property type="project" value="InterPro"/>
</dbReference>
<dbReference type="PANTHER" id="PTHR10695">
    <property type="entry name" value="DEPHOSPHO-COA KINASE-RELATED"/>
    <property type="match status" value="1"/>
</dbReference>
<dbReference type="PROSITE" id="PS51219">
    <property type="entry name" value="DPCK"/>
    <property type="match status" value="1"/>
</dbReference>
<keyword evidence="1" id="KW-0547">Nucleotide-binding</keyword>
<evidence type="ECO:0000313" key="4">
    <source>
        <dbReference type="EMBL" id="CAG9325086.1"/>
    </source>
</evidence>
<feature type="transmembrane region" description="Helical" evidence="3">
    <location>
        <begin position="31"/>
        <end position="49"/>
    </location>
</feature>
<comment type="caution">
    <text evidence="4">The sequence shown here is derived from an EMBL/GenBank/DDBJ whole genome shotgun (WGS) entry which is preliminary data.</text>
</comment>
<dbReference type="NCBIfam" id="TIGR00152">
    <property type="entry name" value="dephospho-CoA kinase"/>
    <property type="match status" value="1"/>
</dbReference>
<reference evidence="4" key="1">
    <citation type="submission" date="2021-09" db="EMBL/GenBank/DDBJ databases">
        <authorList>
            <consortium name="AG Swart"/>
            <person name="Singh M."/>
            <person name="Singh A."/>
            <person name="Seah K."/>
            <person name="Emmerich C."/>
        </authorList>
    </citation>
    <scope>NUCLEOTIDE SEQUENCE</scope>
    <source>
        <strain evidence="4">ATCC30299</strain>
    </source>
</reference>
<evidence type="ECO:0000313" key="5">
    <source>
        <dbReference type="Proteomes" id="UP001162131"/>
    </source>
</evidence>
<sequence>MLTTALICSTASLLAFILGLNHNKLKSKFGWLYKAIYYSSWPLSLFYLYKCKLMPANYSIAYVCSAIGWNIIGRTLQMIGLTGGVGSGKSAVTSIVKSSFSREIAIIDCDLVSREVVIPGRRAYKNIVKAFGSKILDSEGCIDRKILGAIVFANKAQRNKLDQIIQPAIFLEIFKKLIYYKIKGYSYVIIDAPILFETKILPWFCFPIITVYVSDEEIQIKRVMGRDKITREEAIQKIQCQWPIELKIRKSNISIDNIGTFEDLELKIRSIFRSLILSA</sequence>
<dbReference type="PANTHER" id="PTHR10695:SF46">
    <property type="entry name" value="BIFUNCTIONAL COENZYME A SYNTHASE-RELATED"/>
    <property type="match status" value="1"/>
</dbReference>
<dbReference type="EMBL" id="CAJZBQ010000037">
    <property type="protein sequence ID" value="CAG9325086.1"/>
    <property type="molecule type" value="Genomic_DNA"/>
</dbReference>
<keyword evidence="2" id="KW-0067">ATP-binding</keyword>
<dbReference type="InterPro" id="IPR001977">
    <property type="entry name" value="Depp_CoAkinase"/>
</dbReference>
<dbReference type="CDD" id="cd02022">
    <property type="entry name" value="DPCK"/>
    <property type="match status" value="1"/>
</dbReference>
<evidence type="ECO:0000256" key="3">
    <source>
        <dbReference type="SAM" id="Phobius"/>
    </source>
</evidence>
<dbReference type="AlphaFoldDB" id="A0AAU9JHG9"/>
<organism evidence="4 5">
    <name type="scientific">Blepharisma stoltei</name>
    <dbReference type="NCBI Taxonomy" id="1481888"/>
    <lineage>
        <taxon>Eukaryota</taxon>
        <taxon>Sar</taxon>
        <taxon>Alveolata</taxon>
        <taxon>Ciliophora</taxon>
        <taxon>Postciliodesmatophora</taxon>
        <taxon>Heterotrichea</taxon>
        <taxon>Heterotrichida</taxon>
        <taxon>Blepharismidae</taxon>
        <taxon>Blepharisma</taxon>
    </lineage>
</organism>
<gene>
    <name evidence="4" type="ORF">BSTOLATCC_MIC37832</name>
</gene>
<dbReference type="GO" id="GO:0005524">
    <property type="term" value="F:ATP binding"/>
    <property type="evidence" value="ECO:0007669"/>
    <property type="project" value="UniProtKB-KW"/>
</dbReference>
<dbReference type="Gene3D" id="3.40.50.300">
    <property type="entry name" value="P-loop containing nucleotide triphosphate hydrolases"/>
    <property type="match status" value="1"/>
</dbReference>
<keyword evidence="3" id="KW-0472">Membrane</keyword>
<accession>A0AAU9JHG9</accession>
<proteinExistence type="inferred from homology"/>
<keyword evidence="3" id="KW-1133">Transmembrane helix</keyword>
<protein>
    <recommendedName>
        <fullName evidence="6">Dephospho-CoA kinase</fullName>
    </recommendedName>
</protein>
<dbReference type="Proteomes" id="UP001162131">
    <property type="component" value="Unassembled WGS sequence"/>
</dbReference>
<evidence type="ECO:0008006" key="6">
    <source>
        <dbReference type="Google" id="ProtNLM"/>
    </source>
</evidence>
<evidence type="ECO:0000256" key="1">
    <source>
        <dbReference type="ARBA" id="ARBA00022741"/>
    </source>
</evidence>
<dbReference type="Pfam" id="PF01121">
    <property type="entry name" value="CoaE"/>
    <property type="match status" value="1"/>
</dbReference>
<keyword evidence="3" id="KW-0812">Transmembrane</keyword>
<keyword evidence="5" id="KW-1185">Reference proteome</keyword>
<dbReference type="GO" id="GO:0004140">
    <property type="term" value="F:dephospho-CoA kinase activity"/>
    <property type="evidence" value="ECO:0007669"/>
    <property type="project" value="InterPro"/>
</dbReference>
<dbReference type="SUPFAM" id="SSF52540">
    <property type="entry name" value="P-loop containing nucleoside triphosphate hydrolases"/>
    <property type="match status" value="1"/>
</dbReference>
<dbReference type="HAMAP" id="MF_00376">
    <property type="entry name" value="Dephospho_CoA_kinase"/>
    <property type="match status" value="1"/>
</dbReference>
<name>A0AAU9JHG9_9CILI</name>